<evidence type="ECO:0000313" key="2">
    <source>
        <dbReference type="EMBL" id="WVZ48942.1"/>
    </source>
</evidence>
<dbReference type="Proteomes" id="UP001341281">
    <property type="component" value="Chromosome 01"/>
</dbReference>
<gene>
    <name evidence="2" type="ORF">U9M48_000329</name>
</gene>
<proteinExistence type="predicted"/>
<organism evidence="2 3">
    <name type="scientific">Paspalum notatum var. saurae</name>
    <dbReference type="NCBI Taxonomy" id="547442"/>
    <lineage>
        <taxon>Eukaryota</taxon>
        <taxon>Viridiplantae</taxon>
        <taxon>Streptophyta</taxon>
        <taxon>Embryophyta</taxon>
        <taxon>Tracheophyta</taxon>
        <taxon>Spermatophyta</taxon>
        <taxon>Magnoliopsida</taxon>
        <taxon>Liliopsida</taxon>
        <taxon>Poales</taxon>
        <taxon>Poaceae</taxon>
        <taxon>PACMAD clade</taxon>
        <taxon>Panicoideae</taxon>
        <taxon>Andropogonodae</taxon>
        <taxon>Paspaleae</taxon>
        <taxon>Paspalinae</taxon>
        <taxon>Paspalum</taxon>
    </lineage>
</organism>
<reference evidence="2 3" key="1">
    <citation type="submission" date="2024-02" db="EMBL/GenBank/DDBJ databases">
        <title>High-quality chromosome-scale genome assembly of Pensacola bahiagrass (Paspalum notatum Flugge var. saurae).</title>
        <authorList>
            <person name="Vega J.M."/>
            <person name="Podio M."/>
            <person name="Orjuela J."/>
            <person name="Siena L.A."/>
            <person name="Pessino S.C."/>
            <person name="Combes M.C."/>
            <person name="Mariac C."/>
            <person name="Albertini E."/>
            <person name="Pupilli F."/>
            <person name="Ortiz J.P.A."/>
            <person name="Leblanc O."/>
        </authorList>
    </citation>
    <scope>NUCLEOTIDE SEQUENCE [LARGE SCALE GENOMIC DNA]</scope>
    <source>
        <strain evidence="2">R1</strain>
        <tissue evidence="2">Leaf</tissue>
    </source>
</reference>
<accession>A0AAQ3PF50</accession>
<dbReference type="AlphaFoldDB" id="A0AAQ3PF50"/>
<dbReference type="EMBL" id="CP144745">
    <property type="protein sequence ID" value="WVZ48942.1"/>
    <property type="molecule type" value="Genomic_DNA"/>
</dbReference>
<evidence type="ECO:0000313" key="3">
    <source>
        <dbReference type="Proteomes" id="UP001341281"/>
    </source>
</evidence>
<sequence>MFLIQSIDPHVPRPVRSVSEQASRGCSQGCKEIGAATACRRHSARRRRAGGTARGDGLGPVPCGAPAAQPDARSGGGGPAWQAVKPFLLKTLGKPFLLKTLGIYRSCKRSANRSYRHYRTPRVEAFFISDLVDASSTVHRSRYSLQEWSANTSYSEINCEREGLGYLSLGSEPKAMRRSSVKSTSSSPLASMILDACIRNMHRCKHHSGIWEKNLDLNRAMDKSEKCPVDASVHYKRSAALPRGAAGLGDER</sequence>
<name>A0AAQ3PF50_PASNO</name>
<feature type="region of interest" description="Disordered" evidence="1">
    <location>
        <begin position="41"/>
        <end position="78"/>
    </location>
</feature>
<keyword evidence="3" id="KW-1185">Reference proteome</keyword>
<protein>
    <submittedName>
        <fullName evidence="2">Uncharacterized protein</fullName>
    </submittedName>
</protein>
<evidence type="ECO:0000256" key="1">
    <source>
        <dbReference type="SAM" id="MobiDB-lite"/>
    </source>
</evidence>